<dbReference type="EMBL" id="JAVRFH010000005">
    <property type="protein sequence ID" value="MDT0609955.1"/>
    <property type="molecule type" value="Genomic_DNA"/>
</dbReference>
<dbReference type="CDD" id="cd14014">
    <property type="entry name" value="STKc_PknB_like"/>
    <property type="match status" value="1"/>
</dbReference>
<keyword evidence="4 7" id="KW-0547">Nucleotide-binding</keyword>
<dbReference type="PANTHER" id="PTHR43289:SF6">
    <property type="entry name" value="SERINE_THREONINE-PROTEIN KINASE NEKL-3"/>
    <property type="match status" value="1"/>
</dbReference>
<dbReference type="InterPro" id="IPR011990">
    <property type="entry name" value="TPR-like_helical_dom_sf"/>
</dbReference>
<proteinExistence type="predicted"/>
<evidence type="ECO:0000256" key="1">
    <source>
        <dbReference type="ARBA" id="ARBA00012513"/>
    </source>
</evidence>
<evidence type="ECO:0000256" key="3">
    <source>
        <dbReference type="ARBA" id="ARBA00022679"/>
    </source>
</evidence>
<dbReference type="PROSITE" id="PS00107">
    <property type="entry name" value="PROTEIN_KINASE_ATP"/>
    <property type="match status" value="1"/>
</dbReference>
<evidence type="ECO:0000313" key="11">
    <source>
        <dbReference type="Proteomes" id="UP001180724"/>
    </source>
</evidence>
<dbReference type="Gene3D" id="3.30.200.20">
    <property type="entry name" value="Phosphorylase Kinase, domain 1"/>
    <property type="match status" value="1"/>
</dbReference>
<evidence type="ECO:0000256" key="5">
    <source>
        <dbReference type="ARBA" id="ARBA00022777"/>
    </source>
</evidence>
<keyword evidence="3" id="KW-0808">Transferase</keyword>
<feature type="binding site" evidence="7">
    <location>
        <position position="28"/>
    </location>
    <ligand>
        <name>ATP</name>
        <dbReference type="ChEBI" id="CHEBI:30616"/>
    </ligand>
</feature>
<feature type="region of interest" description="Disordered" evidence="8">
    <location>
        <begin position="272"/>
        <end position="313"/>
    </location>
</feature>
<organism evidence="10 11">
    <name type="scientific">Streptomyces lancefieldiae</name>
    <dbReference type="NCBI Taxonomy" id="3075520"/>
    <lineage>
        <taxon>Bacteria</taxon>
        <taxon>Bacillati</taxon>
        <taxon>Actinomycetota</taxon>
        <taxon>Actinomycetes</taxon>
        <taxon>Kitasatosporales</taxon>
        <taxon>Streptomycetaceae</taxon>
        <taxon>Streptomyces</taxon>
    </lineage>
</organism>
<evidence type="ECO:0000313" key="10">
    <source>
        <dbReference type="EMBL" id="MDT0609955.1"/>
    </source>
</evidence>
<evidence type="ECO:0000256" key="8">
    <source>
        <dbReference type="SAM" id="MobiDB-lite"/>
    </source>
</evidence>
<dbReference type="InterPro" id="IPR011009">
    <property type="entry name" value="Kinase-like_dom_sf"/>
</dbReference>
<sequence>MSTLIGQGGMGQVWTAYDRRLDRRVAVKLLRPDKVAGQEAAELRRRFLRECRVTAQVDHPGLVTVHDAGSEGEELFLVMQYVDGADLSDHLAEHDPYPWQWAVAVAAQLCAVLSAVHAVPIVHRDLKPRNVMVKQDGTVTVLDLGVASVMDADTTRLTHTGTPVGSPAYMAPEQAMGGAVGPYTDLYALGVLLHELLSGDVPFAGSTALGVLHRHLYEPPLPVRRVRPEVPEALEALVLRLLAKDPQHRPASAQEVYEHLAVLLPARGMPTGGPLDPTRPFLRPHAPWPDRARTPAPRPAPASPAAEAGKPDVARAVDDVKRLLGEGRITQAVDILGAILPTAAEQHGERSPVVRTLRKQYAATLMDDGQYRRALPELRRLADERAAEAGQADPQSLRHRYDAAQCLEQLGEPAAALAEYRALLPYYENQYVAGDPDLAHDVRRRIGHLLLALGDRAAAHGTLARLLHDVERVHGPGHPLAAEIRRTLQWLGQVRG</sequence>
<keyword evidence="2 10" id="KW-0723">Serine/threonine-protein kinase</keyword>
<dbReference type="PROSITE" id="PS50011">
    <property type="entry name" value="PROTEIN_KINASE_DOM"/>
    <property type="match status" value="1"/>
</dbReference>
<evidence type="ECO:0000256" key="2">
    <source>
        <dbReference type="ARBA" id="ARBA00022527"/>
    </source>
</evidence>
<dbReference type="Gene3D" id="1.10.510.10">
    <property type="entry name" value="Transferase(Phosphotransferase) domain 1"/>
    <property type="match status" value="1"/>
</dbReference>
<evidence type="ECO:0000259" key="9">
    <source>
        <dbReference type="PROSITE" id="PS50011"/>
    </source>
</evidence>
<keyword evidence="5 10" id="KW-0418">Kinase</keyword>
<dbReference type="Pfam" id="PF00069">
    <property type="entry name" value="Pkinase"/>
    <property type="match status" value="1"/>
</dbReference>
<reference evidence="10" key="1">
    <citation type="submission" date="2024-05" db="EMBL/GenBank/DDBJ databases">
        <title>30 novel species of actinomycetes from the DSMZ collection.</title>
        <authorList>
            <person name="Nouioui I."/>
        </authorList>
    </citation>
    <scope>NUCLEOTIDE SEQUENCE</scope>
    <source>
        <strain evidence="10">DSM 40712</strain>
    </source>
</reference>
<dbReference type="SMART" id="SM00220">
    <property type="entry name" value="S_TKc"/>
    <property type="match status" value="1"/>
</dbReference>
<dbReference type="PANTHER" id="PTHR43289">
    <property type="entry name" value="MITOGEN-ACTIVATED PROTEIN KINASE KINASE KINASE 20-RELATED"/>
    <property type="match status" value="1"/>
</dbReference>
<dbReference type="InterPro" id="IPR000719">
    <property type="entry name" value="Prot_kinase_dom"/>
</dbReference>
<dbReference type="Proteomes" id="UP001180724">
    <property type="component" value="Unassembled WGS sequence"/>
</dbReference>
<name>A0ABU3AIE5_9ACTN</name>
<protein>
    <recommendedName>
        <fullName evidence="1">non-specific serine/threonine protein kinase</fullName>
        <ecNumber evidence="1">2.7.11.1</ecNumber>
    </recommendedName>
</protein>
<keyword evidence="11" id="KW-1185">Reference proteome</keyword>
<dbReference type="RefSeq" id="WP_311571622.1">
    <property type="nucleotide sequence ID" value="NZ_JAVRFH010000005.1"/>
</dbReference>
<dbReference type="SUPFAM" id="SSF48452">
    <property type="entry name" value="TPR-like"/>
    <property type="match status" value="1"/>
</dbReference>
<dbReference type="PROSITE" id="PS00108">
    <property type="entry name" value="PROTEIN_KINASE_ST"/>
    <property type="match status" value="1"/>
</dbReference>
<feature type="domain" description="Protein kinase" evidence="9">
    <location>
        <begin position="1"/>
        <end position="262"/>
    </location>
</feature>
<keyword evidence="6 7" id="KW-0067">ATP-binding</keyword>
<dbReference type="InterPro" id="IPR017441">
    <property type="entry name" value="Protein_kinase_ATP_BS"/>
</dbReference>
<comment type="caution">
    <text evidence="10">The sequence shown here is derived from an EMBL/GenBank/DDBJ whole genome shotgun (WGS) entry which is preliminary data.</text>
</comment>
<dbReference type="GO" id="GO:0004674">
    <property type="term" value="F:protein serine/threonine kinase activity"/>
    <property type="evidence" value="ECO:0007669"/>
    <property type="project" value="UniProtKB-KW"/>
</dbReference>
<accession>A0ABU3AIE5</accession>
<gene>
    <name evidence="10" type="primary">pkaE</name>
    <name evidence="10" type="ORF">RM812_06895</name>
</gene>
<dbReference type="Gene3D" id="1.25.40.10">
    <property type="entry name" value="Tetratricopeptide repeat domain"/>
    <property type="match status" value="1"/>
</dbReference>
<evidence type="ECO:0000256" key="7">
    <source>
        <dbReference type="PROSITE-ProRule" id="PRU10141"/>
    </source>
</evidence>
<dbReference type="SUPFAM" id="SSF56112">
    <property type="entry name" value="Protein kinase-like (PK-like)"/>
    <property type="match status" value="1"/>
</dbReference>
<dbReference type="EC" id="2.7.11.1" evidence="1"/>
<evidence type="ECO:0000256" key="4">
    <source>
        <dbReference type="ARBA" id="ARBA00022741"/>
    </source>
</evidence>
<dbReference type="InterPro" id="IPR008271">
    <property type="entry name" value="Ser/Thr_kinase_AS"/>
</dbReference>
<evidence type="ECO:0000256" key="6">
    <source>
        <dbReference type="ARBA" id="ARBA00022840"/>
    </source>
</evidence>